<dbReference type="AlphaFoldDB" id="A0A183FLU0"/>
<keyword evidence="2" id="KW-1185">Reference proteome</keyword>
<dbReference type="Proteomes" id="UP000050761">
    <property type="component" value="Unassembled WGS sequence"/>
</dbReference>
<dbReference type="WBParaSite" id="HPBE_0000826801-mRNA-1">
    <property type="protein sequence ID" value="HPBE_0000826801-mRNA-1"/>
    <property type="gene ID" value="HPBE_0000826801"/>
</dbReference>
<dbReference type="EMBL" id="UZAH01026105">
    <property type="protein sequence ID" value="VDO75650.1"/>
    <property type="molecule type" value="Genomic_DNA"/>
</dbReference>
<organism evidence="2 3">
    <name type="scientific">Heligmosomoides polygyrus</name>
    <name type="common">Parasitic roundworm</name>
    <dbReference type="NCBI Taxonomy" id="6339"/>
    <lineage>
        <taxon>Eukaryota</taxon>
        <taxon>Metazoa</taxon>
        <taxon>Ecdysozoa</taxon>
        <taxon>Nematoda</taxon>
        <taxon>Chromadorea</taxon>
        <taxon>Rhabditida</taxon>
        <taxon>Rhabditina</taxon>
        <taxon>Rhabditomorpha</taxon>
        <taxon>Strongyloidea</taxon>
        <taxon>Heligmosomidae</taxon>
        <taxon>Heligmosomoides</taxon>
    </lineage>
</organism>
<proteinExistence type="predicted"/>
<accession>A0A3P7XM46</accession>
<sequence>MYLYEYPMKHDRLDSLPLSNVSVAFSQLTAALTHGSKVGYIDIVTVSPVTDAEDGDANSSPSHEQARPIFSFGPVKPGLEKAVVLLLLTRIIPSTMVQIPQLLYYEKELFDSY</sequence>
<evidence type="ECO:0000313" key="1">
    <source>
        <dbReference type="EMBL" id="VDO75650.1"/>
    </source>
</evidence>
<evidence type="ECO:0000313" key="2">
    <source>
        <dbReference type="Proteomes" id="UP000050761"/>
    </source>
</evidence>
<reference evidence="3" key="2">
    <citation type="submission" date="2019-09" db="UniProtKB">
        <authorList>
            <consortium name="WormBaseParasite"/>
        </authorList>
    </citation>
    <scope>IDENTIFICATION</scope>
</reference>
<evidence type="ECO:0000313" key="3">
    <source>
        <dbReference type="WBParaSite" id="HPBE_0000826801-mRNA-1"/>
    </source>
</evidence>
<gene>
    <name evidence="1" type="ORF">HPBE_LOCUS8269</name>
</gene>
<name>A0A183FLU0_HELPZ</name>
<reference evidence="1 2" key="1">
    <citation type="submission" date="2018-11" db="EMBL/GenBank/DDBJ databases">
        <authorList>
            <consortium name="Pathogen Informatics"/>
        </authorList>
    </citation>
    <scope>NUCLEOTIDE SEQUENCE [LARGE SCALE GENOMIC DNA]</scope>
</reference>
<accession>A0A183FLU0</accession>
<protein>
    <submittedName>
        <fullName evidence="3">Proteasome assembly chaperone 2</fullName>
    </submittedName>
</protein>